<evidence type="ECO:0000256" key="1">
    <source>
        <dbReference type="ARBA" id="ARBA00023015"/>
    </source>
</evidence>
<reference evidence="5 6" key="1">
    <citation type="journal article" date="2008" name="Int. J. Syst. Evol. Microbiol.">
        <title>Neptunomonas japonica sp. nov., an Osedax japonicus symbiont-like bacterium isolated from sediment adjacent to sperm whale carcasses off Kagoshima, Japan.</title>
        <authorList>
            <person name="Miyazaki M."/>
            <person name="Nogi Y."/>
            <person name="Fujiwara Y."/>
            <person name="Kawato M."/>
            <person name="Kubokawa K."/>
            <person name="Horikoshi K."/>
        </authorList>
    </citation>
    <scope>NUCLEOTIDE SEQUENCE [LARGE SCALE GENOMIC DNA]</scope>
    <source>
        <strain evidence="5 6">JAMM 1380</strain>
    </source>
</reference>
<dbReference type="Pfam" id="PF00392">
    <property type="entry name" value="GntR"/>
    <property type="match status" value="1"/>
</dbReference>
<dbReference type="CDD" id="cd07377">
    <property type="entry name" value="WHTH_GntR"/>
    <property type="match status" value="1"/>
</dbReference>
<evidence type="ECO:0000313" key="5">
    <source>
        <dbReference type="EMBL" id="BBB29693.1"/>
    </source>
</evidence>
<dbReference type="InterPro" id="IPR036390">
    <property type="entry name" value="WH_DNA-bd_sf"/>
</dbReference>
<dbReference type="AlphaFoldDB" id="A0A7R6PHG6"/>
<feature type="domain" description="HTH gntR-type" evidence="4">
    <location>
        <begin position="11"/>
        <end position="78"/>
    </location>
</feature>
<dbReference type="InterPro" id="IPR008920">
    <property type="entry name" value="TF_FadR/GntR_C"/>
</dbReference>
<dbReference type="Gene3D" id="1.20.120.530">
    <property type="entry name" value="GntR ligand-binding domain-like"/>
    <property type="match status" value="1"/>
</dbReference>
<dbReference type="PROSITE" id="PS50949">
    <property type="entry name" value="HTH_GNTR"/>
    <property type="match status" value="1"/>
</dbReference>
<keyword evidence="1" id="KW-0805">Transcription regulation</keyword>
<protein>
    <submittedName>
        <fullName evidence="5">GntR family transcriptional regulator, carbon starvation induced regulator</fullName>
    </submittedName>
</protein>
<dbReference type="PANTHER" id="PTHR43537:SF6">
    <property type="entry name" value="HTH-TYPE TRANSCRIPTIONAL REPRESSOR RSPR"/>
    <property type="match status" value="1"/>
</dbReference>
<dbReference type="Proteomes" id="UP000595332">
    <property type="component" value="Chromosome"/>
</dbReference>
<dbReference type="GO" id="GO:0003677">
    <property type="term" value="F:DNA binding"/>
    <property type="evidence" value="ECO:0007669"/>
    <property type="project" value="UniProtKB-KW"/>
</dbReference>
<evidence type="ECO:0000256" key="2">
    <source>
        <dbReference type="ARBA" id="ARBA00023125"/>
    </source>
</evidence>
<dbReference type="Gene3D" id="1.10.10.10">
    <property type="entry name" value="Winged helix-like DNA-binding domain superfamily/Winged helix DNA-binding domain"/>
    <property type="match status" value="1"/>
</dbReference>
<gene>
    <name evidence="5" type="ORF">NEJAP_1742</name>
</gene>
<dbReference type="SMART" id="SM00895">
    <property type="entry name" value="FCD"/>
    <property type="match status" value="1"/>
</dbReference>
<organism evidence="5 6">
    <name type="scientific">Neptunomonas japonica JAMM 1380</name>
    <dbReference type="NCBI Taxonomy" id="1441457"/>
    <lineage>
        <taxon>Bacteria</taxon>
        <taxon>Pseudomonadati</taxon>
        <taxon>Pseudomonadota</taxon>
        <taxon>Gammaproteobacteria</taxon>
        <taxon>Oceanospirillales</taxon>
        <taxon>Oceanospirillaceae</taxon>
        <taxon>Neptunomonas</taxon>
    </lineage>
</organism>
<dbReference type="InterPro" id="IPR011711">
    <property type="entry name" value="GntR_C"/>
</dbReference>
<dbReference type="SUPFAM" id="SSF46785">
    <property type="entry name" value="Winged helix' DNA-binding domain"/>
    <property type="match status" value="1"/>
</dbReference>
<keyword evidence="3" id="KW-0804">Transcription</keyword>
<dbReference type="SUPFAM" id="SSF48008">
    <property type="entry name" value="GntR ligand-binding domain-like"/>
    <property type="match status" value="1"/>
</dbReference>
<sequence>MLKKTKLDRGLPRAQQIYNILKNAIILNELMPGEPISKEQLSELFGVSRTPISDALAKLAESGLVDIYPQHGTFVSKISRERVYEGAFVRNALEVAIVKSVAENITPEQLERLQSNLRIQRLIVSSADFESFYKYDNEFHELLCSFTGYKRVGLVIENAKTQLDRTRRLMAPIAGSTERALKEHELIFDALRKGDSLAAQKAMTQHLNMSMKTVETVYNENRGIFTEDE</sequence>
<dbReference type="KEGG" id="njp:NEJAP_1742"/>
<dbReference type="EMBL" id="AP014546">
    <property type="protein sequence ID" value="BBB29693.1"/>
    <property type="molecule type" value="Genomic_DNA"/>
</dbReference>
<dbReference type="PANTHER" id="PTHR43537">
    <property type="entry name" value="TRANSCRIPTIONAL REGULATOR, GNTR FAMILY"/>
    <property type="match status" value="1"/>
</dbReference>
<evidence type="ECO:0000259" key="4">
    <source>
        <dbReference type="PROSITE" id="PS50949"/>
    </source>
</evidence>
<name>A0A7R6PHG6_9GAMM</name>
<keyword evidence="2" id="KW-0238">DNA-binding</keyword>
<dbReference type="RefSeq" id="WP_201350291.1">
    <property type="nucleotide sequence ID" value="NZ_AP014546.1"/>
</dbReference>
<dbReference type="GO" id="GO:0003700">
    <property type="term" value="F:DNA-binding transcription factor activity"/>
    <property type="evidence" value="ECO:0007669"/>
    <property type="project" value="InterPro"/>
</dbReference>
<dbReference type="SMART" id="SM00345">
    <property type="entry name" value="HTH_GNTR"/>
    <property type="match status" value="1"/>
</dbReference>
<keyword evidence="6" id="KW-1185">Reference proteome</keyword>
<accession>A0A7R6PHG6</accession>
<evidence type="ECO:0000313" key="6">
    <source>
        <dbReference type="Proteomes" id="UP000595332"/>
    </source>
</evidence>
<dbReference type="Pfam" id="PF07729">
    <property type="entry name" value="FCD"/>
    <property type="match status" value="1"/>
</dbReference>
<dbReference type="InterPro" id="IPR000524">
    <property type="entry name" value="Tscrpt_reg_HTH_GntR"/>
</dbReference>
<dbReference type="InterPro" id="IPR036388">
    <property type="entry name" value="WH-like_DNA-bd_sf"/>
</dbReference>
<proteinExistence type="predicted"/>
<evidence type="ECO:0000256" key="3">
    <source>
        <dbReference type="ARBA" id="ARBA00023163"/>
    </source>
</evidence>